<proteinExistence type="predicted"/>
<name>A0AAN0P5A4_ACISD</name>
<reference evidence="2 3" key="1">
    <citation type="journal article" date="2010" name="J. Bacteriol.">
        <title>Complete genome sequence of the diesel-degrading Acinetobacter sp. strain DR1.</title>
        <authorList>
            <person name="Jung J."/>
            <person name="Baek J.H."/>
            <person name="Park W."/>
        </authorList>
    </citation>
    <scope>NUCLEOTIDE SEQUENCE [LARGE SCALE GENOMIC DNA]</scope>
    <source>
        <strain evidence="3">JCM 16667 / KCTC 23045 / DR1</strain>
    </source>
</reference>
<evidence type="ECO:0000256" key="1">
    <source>
        <dbReference type="SAM" id="SignalP"/>
    </source>
</evidence>
<keyword evidence="1" id="KW-0732">Signal</keyword>
<evidence type="ECO:0000313" key="2">
    <source>
        <dbReference type="EMBL" id="ADI89033.1"/>
    </source>
</evidence>
<evidence type="ECO:0000313" key="3">
    <source>
        <dbReference type="Proteomes" id="UP000000392"/>
    </source>
</evidence>
<dbReference type="AlphaFoldDB" id="A0AAN0P5A4"/>
<gene>
    <name evidence="2" type="ordered locus">AOLE_00650</name>
</gene>
<dbReference type="InterPro" id="IPR025737">
    <property type="entry name" value="FApF"/>
</dbReference>
<protein>
    <recommendedName>
        <fullName evidence="4">Transporter</fullName>
    </recommendedName>
</protein>
<feature type="chain" id="PRO_5042944824" description="Transporter" evidence="1">
    <location>
        <begin position="26"/>
        <end position="259"/>
    </location>
</feature>
<feature type="signal peptide" evidence="1">
    <location>
        <begin position="1"/>
        <end position="25"/>
    </location>
</feature>
<dbReference type="KEGG" id="acd:AOLE_00650"/>
<organism evidence="2 3">
    <name type="scientific">Acinetobacter oleivorans (strain JCM 16667 / KCTC 23045 / DR1)</name>
    <dbReference type="NCBI Taxonomy" id="436717"/>
    <lineage>
        <taxon>Bacteria</taxon>
        <taxon>Pseudomonadati</taxon>
        <taxon>Pseudomonadota</taxon>
        <taxon>Gammaproteobacteria</taxon>
        <taxon>Moraxellales</taxon>
        <taxon>Moraxellaceae</taxon>
        <taxon>Acinetobacter</taxon>
    </lineage>
</organism>
<dbReference type="Pfam" id="PF13557">
    <property type="entry name" value="Phenol_MetA_deg"/>
    <property type="match status" value="1"/>
</dbReference>
<sequence>MDIKMKIVQILTFALTTVAAGSTFAAEFSFDRPGAGFGTGITPVGKLAWEQGLPSATYTESTVDGVKEKTVTVSEDMLFRTGLADGLELQLGWQGPAWTQTKRAGKKTDNSGFGDVSIGLKKAIDLDDENLSMAVLAQAVIATGNDEFTAHDDIYSLSSAVAYKYDDLIDTSITMRYEVQNSNWAVTAIPAINYKIAGKLSGYSEFIYRKAESQDYEYGLGTGLVYAVNNRTQLDASIGVDLEGQDKSYNGGLGVAFLF</sequence>
<evidence type="ECO:0008006" key="4">
    <source>
        <dbReference type="Google" id="ProtNLM"/>
    </source>
</evidence>
<dbReference type="Proteomes" id="UP000000392">
    <property type="component" value="Chromosome"/>
</dbReference>
<dbReference type="EMBL" id="CP002080">
    <property type="protein sequence ID" value="ADI89033.1"/>
    <property type="molecule type" value="Genomic_DNA"/>
</dbReference>
<accession>A0AAN0P5A4</accession>